<dbReference type="AlphaFoldDB" id="A0AAD7RK80"/>
<dbReference type="EMBL" id="JAINUG010000245">
    <property type="protein sequence ID" value="KAJ8385615.1"/>
    <property type="molecule type" value="Genomic_DNA"/>
</dbReference>
<name>A0AAD7RK80_9TELE</name>
<evidence type="ECO:0000313" key="1">
    <source>
        <dbReference type="EMBL" id="KAJ8385615.1"/>
    </source>
</evidence>
<evidence type="ECO:0000313" key="2">
    <source>
        <dbReference type="Proteomes" id="UP001221898"/>
    </source>
</evidence>
<protein>
    <submittedName>
        <fullName evidence="1">Uncharacterized protein</fullName>
    </submittedName>
</protein>
<comment type="caution">
    <text evidence="1">The sequence shown here is derived from an EMBL/GenBank/DDBJ whole genome shotgun (WGS) entry which is preliminary data.</text>
</comment>
<reference evidence="1" key="1">
    <citation type="journal article" date="2023" name="Science">
        <title>Genome structures resolve the early diversification of teleost fishes.</title>
        <authorList>
            <person name="Parey E."/>
            <person name="Louis A."/>
            <person name="Montfort J."/>
            <person name="Bouchez O."/>
            <person name="Roques C."/>
            <person name="Iampietro C."/>
            <person name="Lluch J."/>
            <person name="Castinel A."/>
            <person name="Donnadieu C."/>
            <person name="Desvignes T."/>
            <person name="Floi Bucao C."/>
            <person name="Jouanno E."/>
            <person name="Wen M."/>
            <person name="Mejri S."/>
            <person name="Dirks R."/>
            <person name="Jansen H."/>
            <person name="Henkel C."/>
            <person name="Chen W.J."/>
            <person name="Zahm M."/>
            <person name="Cabau C."/>
            <person name="Klopp C."/>
            <person name="Thompson A.W."/>
            <person name="Robinson-Rechavi M."/>
            <person name="Braasch I."/>
            <person name="Lecointre G."/>
            <person name="Bobe J."/>
            <person name="Postlethwait J.H."/>
            <person name="Berthelot C."/>
            <person name="Roest Crollius H."/>
            <person name="Guiguen Y."/>
        </authorList>
    </citation>
    <scope>NUCLEOTIDE SEQUENCE</scope>
    <source>
        <strain evidence="1">NC1722</strain>
    </source>
</reference>
<organism evidence="1 2">
    <name type="scientific">Aldrovandia affinis</name>
    <dbReference type="NCBI Taxonomy" id="143900"/>
    <lineage>
        <taxon>Eukaryota</taxon>
        <taxon>Metazoa</taxon>
        <taxon>Chordata</taxon>
        <taxon>Craniata</taxon>
        <taxon>Vertebrata</taxon>
        <taxon>Euteleostomi</taxon>
        <taxon>Actinopterygii</taxon>
        <taxon>Neopterygii</taxon>
        <taxon>Teleostei</taxon>
        <taxon>Notacanthiformes</taxon>
        <taxon>Halosauridae</taxon>
        <taxon>Aldrovandia</taxon>
    </lineage>
</organism>
<dbReference type="Proteomes" id="UP001221898">
    <property type="component" value="Unassembled WGS sequence"/>
</dbReference>
<gene>
    <name evidence="1" type="ORF">AAFF_G00184120</name>
</gene>
<proteinExistence type="predicted"/>
<accession>A0AAD7RK80</accession>
<keyword evidence="2" id="KW-1185">Reference proteome</keyword>
<sequence length="106" mass="11584">MGVDPPPLTLDAPEGATIKLPDDFAIVPDIAEYAGDIILSSIPNGTARPAFAENRQAGVPDEAWLNHKVLIEKDGMPQETPVTYSGFFSHGQRKEDGLFPVFYDRE</sequence>